<dbReference type="Proteomes" id="UP000235786">
    <property type="component" value="Unassembled WGS sequence"/>
</dbReference>
<dbReference type="STRING" id="1149755.A0A2J6RP94"/>
<reference evidence="2 3" key="1">
    <citation type="submission" date="2016-04" db="EMBL/GenBank/DDBJ databases">
        <title>A degradative enzymes factory behind the ericoid mycorrhizal symbiosis.</title>
        <authorList>
            <consortium name="DOE Joint Genome Institute"/>
            <person name="Martino E."/>
            <person name="Morin E."/>
            <person name="Grelet G."/>
            <person name="Kuo A."/>
            <person name="Kohler A."/>
            <person name="Daghino S."/>
            <person name="Barry K."/>
            <person name="Choi C."/>
            <person name="Cichocki N."/>
            <person name="Clum A."/>
            <person name="Copeland A."/>
            <person name="Hainaut M."/>
            <person name="Haridas S."/>
            <person name="Labutti K."/>
            <person name="Lindquist E."/>
            <person name="Lipzen A."/>
            <person name="Khouja H.-R."/>
            <person name="Murat C."/>
            <person name="Ohm R."/>
            <person name="Olson A."/>
            <person name="Spatafora J."/>
            <person name="Veneault-Fourrey C."/>
            <person name="Henrissat B."/>
            <person name="Grigoriev I."/>
            <person name="Martin F."/>
            <person name="Perotto S."/>
        </authorList>
    </citation>
    <scope>NUCLEOTIDE SEQUENCE [LARGE SCALE GENOMIC DNA]</scope>
    <source>
        <strain evidence="2 3">F</strain>
    </source>
</reference>
<evidence type="ECO:0000313" key="3">
    <source>
        <dbReference type="Proteomes" id="UP000235786"/>
    </source>
</evidence>
<dbReference type="Pfam" id="PF06985">
    <property type="entry name" value="HET"/>
    <property type="match status" value="1"/>
</dbReference>
<keyword evidence="3" id="KW-1185">Reference proteome</keyword>
<protein>
    <submittedName>
        <fullName evidence="2">HET-domain-containing protein</fullName>
    </submittedName>
</protein>
<name>A0A2J6RP94_HYAVF</name>
<dbReference type="EMBL" id="KZ613945">
    <property type="protein sequence ID" value="PMD40345.1"/>
    <property type="molecule type" value="Genomic_DNA"/>
</dbReference>
<sequence length="366" mass="41663">MTCSLAKQWLKVCDTSHSTCKTMCQSGWHPTRLVFVGTPSQPALRICLRAYINPNDRYITLSHRWGFAKFFTLTKSNYQQCLEQIQPEDLPQTFQDAITIARDLDTKYIWIDSLCIIQDSLDDWARESLEMADVYSYSYCTIAAAAASDGTEGCIRTRQNATTSERDLFQSLPEGIYQFVDPMLWEHEVTLSPLSKRAWVLQESVLSRRTLYFCSNQLFFGCSNAGFCEQYPQGFPETIRMYKETQPLIMSSGWSKWTGHGIPTIPFASGLSNVTSNQSSYLQCWNILLQDYCRRAVTNPQDKLIAISGLANRIHAANPTTSYFAGMDFDDKELLDQLLWQPAKPSSRLPTYIAPTWSWASVQGEI</sequence>
<proteinExistence type="predicted"/>
<gene>
    <name evidence="2" type="ORF">L207DRAFT_426776</name>
</gene>
<feature type="non-terminal residue" evidence="2">
    <location>
        <position position="366"/>
    </location>
</feature>
<feature type="domain" description="Heterokaryon incompatibility" evidence="1">
    <location>
        <begin position="58"/>
        <end position="203"/>
    </location>
</feature>
<dbReference type="OrthoDB" id="5125733at2759"/>
<dbReference type="InterPro" id="IPR010730">
    <property type="entry name" value="HET"/>
</dbReference>
<dbReference type="AlphaFoldDB" id="A0A2J6RP94"/>
<dbReference type="PANTHER" id="PTHR33112">
    <property type="entry name" value="DOMAIN PROTEIN, PUTATIVE-RELATED"/>
    <property type="match status" value="1"/>
</dbReference>
<evidence type="ECO:0000313" key="2">
    <source>
        <dbReference type="EMBL" id="PMD40345.1"/>
    </source>
</evidence>
<dbReference type="PANTHER" id="PTHR33112:SF10">
    <property type="entry name" value="TOL"/>
    <property type="match status" value="1"/>
</dbReference>
<accession>A0A2J6RP94</accession>
<evidence type="ECO:0000259" key="1">
    <source>
        <dbReference type="Pfam" id="PF06985"/>
    </source>
</evidence>
<organism evidence="2 3">
    <name type="scientific">Hyaloscypha variabilis (strain UAMH 11265 / GT02V1 / F)</name>
    <name type="common">Meliniomyces variabilis</name>
    <dbReference type="NCBI Taxonomy" id="1149755"/>
    <lineage>
        <taxon>Eukaryota</taxon>
        <taxon>Fungi</taxon>
        <taxon>Dikarya</taxon>
        <taxon>Ascomycota</taxon>
        <taxon>Pezizomycotina</taxon>
        <taxon>Leotiomycetes</taxon>
        <taxon>Helotiales</taxon>
        <taxon>Hyaloscyphaceae</taxon>
        <taxon>Hyaloscypha</taxon>
        <taxon>Hyaloscypha variabilis</taxon>
    </lineage>
</organism>